<reference evidence="2 3" key="1">
    <citation type="submission" date="2019-07" db="EMBL/GenBank/DDBJ databases">
        <title>Annotation for the trematode Paragonimus westermani.</title>
        <authorList>
            <person name="Choi Y.-J."/>
        </authorList>
    </citation>
    <scope>NUCLEOTIDE SEQUENCE [LARGE SCALE GENOMIC DNA]</scope>
    <source>
        <strain evidence="2">180907_Pwestermani</strain>
    </source>
</reference>
<name>A0A8T0DIB0_9TREM</name>
<keyword evidence="3" id="KW-1185">Reference proteome</keyword>
<feature type="compositionally biased region" description="Basic and acidic residues" evidence="1">
    <location>
        <begin position="71"/>
        <end position="82"/>
    </location>
</feature>
<sequence>MELITVVRAARLTNYVEDELLKNVRPVTLLTDPLVVSRLVRDASSRSETFAPTDCHVHDLSTPGGQQYVSTKRDPSDLVERPKNKRVVQQS</sequence>
<comment type="caution">
    <text evidence="2">The sequence shown here is derived from an EMBL/GenBank/DDBJ whole genome shotgun (WGS) entry which is preliminary data.</text>
</comment>
<feature type="region of interest" description="Disordered" evidence="1">
    <location>
        <begin position="53"/>
        <end position="91"/>
    </location>
</feature>
<proteinExistence type="predicted"/>
<evidence type="ECO:0000313" key="2">
    <source>
        <dbReference type="EMBL" id="KAF8566698.1"/>
    </source>
</evidence>
<dbReference type="EMBL" id="JTDF01004758">
    <property type="protein sequence ID" value="KAF8566698.1"/>
    <property type="molecule type" value="Genomic_DNA"/>
</dbReference>
<protein>
    <submittedName>
        <fullName evidence="2">Uncharacterized protein</fullName>
    </submittedName>
</protein>
<dbReference type="AlphaFoldDB" id="A0A8T0DIB0"/>
<evidence type="ECO:0000256" key="1">
    <source>
        <dbReference type="SAM" id="MobiDB-lite"/>
    </source>
</evidence>
<dbReference type="OrthoDB" id="10067762at2759"/>
<organism evidence="2 3">
    <name type="scientific">Paragonimus westermani</name>
    <dbReference type="NCBI Taxonomy" id="34504"/>
    <lineage>
        <taxon>Eukaryota</taxon>
        <taxon>Metazoa</taxon>
        <taxon>Spiralia</taxon>
        <taxon>Lophotrochozoa</taxon>
        <taxon>Platyhelminthes</taxon>
        <taxon>Trematoda</taxon>
        <taxon>Digenea</taxon>
        <taxon>Plagiorchiida</taxon>
        <taxon>Troglotremata</taxon>
        <taxon>Troglotrematidae</taxon>
        <taxon>Paragonimus</taxon>
    </lineage>
</organism>
<accession>A0A8T0DIB0</accession>
<evidence type="ECO:0000313" key="3">
    <source>
        <dbReference type="Proteomes" id="UP000699462"/>
    </source>
</evidence>
<gene>
    <name evidence="2" type="ORF">P879_02314</name>
</gene>
<dbReference type="Proteomes" id="UP000699462">
    <property type="component" value="Unassembled WGS sequence"/>
</dbReference>